<reference evidence="1" key="1">
    <citation type="submission" date="2021-02" db="EMBL/GenBank/DDBJ databases">
        <authorList>
            <person name="Dougan E. K."/>
            <person name="Rhodes N."/>
            <person name="Thang M."/>
            <person name="Chan C."/>
        </authorList>
    </citation>
    <scope>NUCLEOTIDE SEQUENCE</scope>
</reference>
<feature type="non-terminal residue" evidence="1">
    <location>
        <position position="1"/>
    </location>
</feature>
<dbReference type="EMBL" id="CAJNNV010006762">
    <property type="protein sequence ID" value="CAE8594039.1"/>
    <property type="molecule type" value="Genomic_DNA"/>
</dbReference>
<evidence type="ECO:0000313" key="1">
    <source>
        <dbReference type="EMBL" id="CAE8594039.1"/>
    </source>
</evidence>
<keyword evidence="2" id="KW-1185">Reference proteome</keyword>
<comment type="caution">
    <text evidence="1">The sequence shown here is derived from an EMBL/GenBank/DDBJ whole genome shotgun (WGS) entry which is preliminary data.</text>
</comment>
<accession>A0A813E5V3</accession>
<feature type="non-terminal residue" evidence="1">
    <location>
        <position position="111"/>
    </location>
</feature>
<evidence type="ECO:0000313" key="2">
    <source>
        <dbReference type="Proteomes" id="UP000654075"/>
    </source>
</evidence>
<dbReference type="Proteomes" id="UP000654075">
    <property type="component" value="Unassembled WGS sequence"/>
</dbReference>
<name>A0A813E5V3_POLGL</name>
<dbReference type="AlphaFoldDB" id="A0A813E5V3"/>
<proteinExistence type="predicted"/>
<gene>
    <name evidence="1" type="ORF">PGLA1383_LOCUS12615</name>
</gene>
<organism evidence="1 2">
    <name type="scientific">Polarella glacialis</name>
    <name type="common">Dinoflagellate</name>
    <dbReference type="NCBI Taxonomy" id="89957"/>
    <lineage>
        <taxon>Eukaryota</taxon>
        <taxon>Sar</taxon>
        <taxon>Alveolata</taxon>
        <taxon>Dinophyceae</taxon>
        <taxon>Suessiales</taxon>
        <taxon>Suessiaceae</taxon>
        <taxon>Polarella</taxon>
    </lineage>
</organism>
<protein>
    <submittedName>
        <fullName evidence="1">Uncharacterized protein</fullName>
    </submittedName>
</protein>
<sequence>FLHALTVTPLPLVIFSKQVIAGSLSPIMGGLPQRFQPRSRHGPLLLLAFAGLLAAALRSSEAFASSRGNVAGARLPRFLAPQRRLQVAVFGSDTFDPWTVLGISTQADKEE</sequence>